<dbReference type="Pfam" id="PF00176">
    <property type="entry name" value="SNF2-rel_dom"/>
    <property type="match status" value="1"/>
</dbReference>
<dbReference type="HOGENOM" id="CLU_000315_2_7_1"/>
<dbReference type="Gene3D" id="3.40.50.10810">
    <property type="entry name" value="Tandem AAA-ATPase domain"/>
    <property type="match status" value="1"/>
</dbReference>
<evidence type="ECO:0000313" key="7">
    <source>
        <dbReference type="EMBL" id="EXF79270.1"/>
    </source>
</evidence>
<accession>A0A010QRH9</accession>
<dbReference type="GO" id="GO:0016787">
    <property type="term" value="F:hydrolase activity"/>
    <property type="evidence" value="ECO:0007669"/>
    <property type="project" value="UniProtKB-KW"/>
</dbReference>
<dbReference type="KEGG" id="cfj:CFIO01_13659"/>
<reference evidence="7 8" key="1">
    <citation type="submission" date="2014-02" db="EMBL/GenBank/DDBJ databases">
        <title>The genome sequence of Colletotrichum fioriniae PJ7.</title>
        <authorList>
            <person name="Baroncelli R."/>
            <person name="Thon M.R."/>
        </authorList>
    </citation>
    <scope>NUCLEOTIDE SEQUENCE [LARGE SCALE GENOMIC DNA]</scope>
    <source>
        <strain evidence="7 8">PJ7</strain>
    </source>
</reference>
<dbReference type="InterPro" id="IPR014001">
    <property type="entry name" value="Helicase_ATP-bd"/>
</dbReference>
<dbReference type="Gene3D" id="3.40.50.300">
    <property type="entry name" value="P-loop containing nucleotide triphosphate hydrolases"/>
    <property type="match status" value="1"/>
</dbReference>
<dbReference type="STRING" id="1445577.A0A010QRH9"/>
<comment type="caution">
    <text evidence="7">The sequence shown here is derived from an EMBL/GenBank/DDBJ whole genome shotgun (WGS) entry which is preliminary data.</text>
</comment>
<dbReference type="eggNOG" id="KOG1001">
    <property type="taxonomic scope" value="Eukaryota"/>
</dbReference>
<dbReference type="PROSITE" id="PS51192">
    <property type="entry name" value="HELICASE_ATP_BIND_1"/>
    <property type="match status" value="1"/>
</dbReference>
<keyword evidence="8" id="KW-1185">Reference proteome</keyword>
<feature type="compositionally biased region" description="Polar residues" evidence="4">
    <location>
        <begin position="194"/>
        <end position="205"/>
    </location>
</feature>
<keyword evidence="2" id="KW-0378">Hydrolase</keyword>
<proteinExistence type="predicted"/>
<feature type="domain" description="Helicase C-terminal" evidence="6">
    <location>
        <begin position="865"/>
        <end position="1017"/>
    </location>
</feature>
<evidence type="ECO:0000256" key="4">
    <source>
        <dbReference type="SAM" id="MobiDB-lite"/>
    </source>
</evidence>
<dbReference type="GO" id="GO:0006281">
    <property type="term" value="P:DNA repair"/>
    <property type="evidence" value="ECO:0007669"/>
    <property type="project" value="TreeGrafter"/>
</dbReference>
<name>A0A010QRH9_9PEZI</name>
<dbReference type="InterPro" id="IPR027417">
    <property type="entry name" value="P-loop_NTPase"/>
</dbReference>
<dbReference type="GO" id="GO:0005634">
    <property type="term" value="C:nucleus"/>
    <property type="evidence" value="ECO:0007669"/>
    <property type="project" value="TreeGrafter"/>
</dbReference>
<dbReference type="Pfam" id="PF00271">
    <property type="entry name" value="Helicase_C"/>
    <property type="match status" value="1"/>
</dbReference>
<evidence type="ECO:0000259" key="5">
    <source>
        <dbReference type="PROSITE" id="PS51192"/>
    </source>
</evidence>
<protein>
    <recommendedName>
        <fullName evidence="9">SNF2 family domain-containing protein</fullName>
    </recommendedName>
</protein>
<evidence type="ECO:0008006" key="9">
    <source>
        <dbReference type="Google" id="ProtNLM"/>
    </source>
</evidence>
<dbReference type="PROSITE" id="PS51194">
    <property type="entry name" value="HELICASE_CTER"/>
    <property type="match status" value="1"/>
</dbReference>
<keyword evidence="3" id="KW-0067">ATP-binding</keyword>
<dbReference type="PANTHER" id="PTHR45626">
    <property type="entry name" value="TRANSCRIPTION TERMINATION FACTOR 2-RELATED"/>
    <property type="match status" value="1"/>
</dbReference>
<dbReference type="InterPro" id="IPR049730">
    <property type="entry name" value="SNF2/RAD54-like_C"/>
</dbReference>
<dbReference type="InterPro" id="IPR001650">
    <property type="entry name" value="Helicase_C-like"/>
</dbReference>
<dbReference type="AlphaFoldDB" id="A0A010QRH9"/>
<dbReference type="EMBL" id="JARH01000560">
    <property type="protein sequence ID" value="EXF79270.1"/>
    <property type="molecule type" value="Genomic_DNA"/>
</dbReference>
<dbReference type="OrthoDB" id="448448at2759"/>
<dbReference type="Proteomes" id="UP000020467">
    <property type="component" value="Unassembled WGS sequence"/>
</dbReference>
<dbReference type="PANTHER" id="PTHR45626:SF22">
    <property type="entry name" value="DNA REPAIR PROTEIN RAD5"/>
    <property type="match status" value="1"/>
</dbReference>
<organism evidence="7 8">
    <name type="scientific">Colletotrichum fioriniae PJ7</name>
    <dbReference type="NCBI Taxonomy" id="1445577"/>
    <lineage>
        <taxon>Eukaryota</taxon>
        <taxon>Fungi</taxon>
        <taxon>Dikarya</taxon>
        <taxon>Ascomycota</taxon>
        <taxon>Pezizomycotina</taxon>
        <taxon>Sordariomycetes</taxon>
        <taxon>Hypocreomycetidae</taxon>
        <taxon>Glomerellales</taxon>
        <taxon>Glomerellaceae</taxon>
        <taxon>Colletotrichum</taxon>
        <taxon>Colletotrichum acutatum species complex</taxon>
    </lineage>
</organism>
<gene>
    <name evidence="7" type="ORF">CFIO01_13659</name>
</gene>
<dbReference type="GO" id="GO:0008094">
    <property type="term" value="F:ATP-dependent activity, acting on DNA"/>
    <property type="evidence" value="ECO:0007669"/>
    <property type="project" value="TreeGrafter"/>
</dbReference>
<dbReference type="InterPro" id="IPR050628">
    <property type="entry name" value="SNF2_RAD54_helicase_TF"/>
</dbReference>
<evidence type="ECO:0000256" key="2">
    <source>
        <dbReference type="ARBA" id="ARBA00022801"/>
    </source>
</evidence>
<feature type="domain" description="Helicase ATP-binding" evidence="5">
    <location>
        <begin position="421"/>
        <end position="625"/>
    </location>
</feature>
<evidence type="ECO:0000256" key="3">
    <source>
        <dbReference type="ARBA" id="ARBA00022840"/>
    </source>
</evidence>
<evidence type="ECO:0000259" key="6">
    <source>
        <dbReference type="PROSITE" id="PS51194"/>
    </source>
</evidence>
<evidence type="ECO:0000256" key="1">
    <source>
        <dbReference type="ARBA" id="ARBA00022741"/>
    </source>
</evidence>
<sequence length="1060" mass="118459">MDPNQEFRYPPAKRIRLNQALELGPDLTAGRYVGIQQPQADWTLPSASGPRPPFMPQYRPEGHPLSISPSSSHRYQPPLAPAAIENRPPDYGAFGSTNSWEGLQEDQPWHLANNYVSNPQNTLLQCDPYNAHAHMISHQRWPSACPSLAHSLMPQPHSLQSYPAPLSQLQVVCPEFTVSLDCTSALPMGDKTEPSNPDQMQSSTHPEPPYEQDQVVCFGMITSITGKVDRRSLPETIVPFLVQLESGYGFTKAENPTINGILTSEHGHNQMIQEMLDDDTLRLYAVCNVSEPPDVRLSGNKFDQASCNLNITVYGPAEDFEEIGNWFQEYEVYLQDPLMCHVDTRYCNPHKLASNGIGTCPMLSDVVVQGSEQNTFQDITEPMDMLDMLNSRCDLKESNQPAAITAELKRFVNMISESHQHEEPPQFYGGIIADPMGLGKTLTMIALVATDLEKQAHESEVRTSSDEYGGPHTGATLIVIPPPLIGSWEEQLSDHVLEGGLKYRRHHGKSRLVVNEVNRDDVNVVLTTYHTVSTEWRTGDGMQTSPLFAVRWRRIILDEGKRSHAETRHNPWTLTRLAHYIRNENSRMARAVCALDSISRWAVTGTPIQNRLSDLATIVKFIRAHPYTDTRQFDADLSQLWKSGEDKKAVQRLKNLSACLILRRAKGTISLPPRHDKLCHVDFTQGERSVYDEMRQRAIAKIEEALLQDSGLETSNVSMYHNALQQIESLRLFCNLGLGYHSRHEKVTHYSTENYQDWTLHAQQLFNLQWQKGPIVCLWCSSTLDTDETMTNHSDAAQAGPRYSRCLQFSCSDCVKRSSRAGRTLACGHQPPCPVAPVSTSHSALEEIPTSTPPDAMSGAGLPSKVKALIADLNRQPPGVKSIVFSTWKMTLDVVERALNEAGKTSVRFDGNVPQKDRQPLIEKFRNNRGVSVMLLTLSCGAVGLTLTVASRVYLMEPHWNPNLEEQALARVHRIGQTREVTTVRLYVRDSFEEQVMEVQKSKKQLAGLLLSPHDGGQSDDSLSGLQVSDSGKSIRLDLTLRTDQPAVEIEVSSLRSAIL</sequence>
<dbReference type="SMART" id="SM00487">
    <property type="entry name" value="DEXDc"/>
    <property type="match status" value="1"/>
</dbReference>
<dbReference type="SMART" id="SM00490">
    <property type="entry name" value="HELICc"/>
    <property type="match status" value="1"/>
</dbReference>
<dbReference type="CDD" id="cd18008">
    <property type="entry name" value="DEXDc_SHPRH-like"/>
    <property type="match status" value="1"/>
</dbReference>
<dbReference type="GO" id="GO:0005524">
    <property type="term" value="F:ATP binding"/>
    <property type="evidence" value="ECO:0007669"/>
    <property type="project" value="UniProtKB-KW"/>
</dbReference>
<dbReference type="InterPro" id="IPR000330">
    <property type="entry name" value="SNF2_N"/>
</dbReference>
<evidence type="ECO:0000313" key="8">
    <source>
        <dbReference type="Proteomes" id="UP000020467"/>
    </source>
</evidence>
<dbReference type="SUPFAM" id="SSF52540">
    <property type="entry name" value="P-loop containing nucleoside triphosphate hydrolases"/>
    <property type="match status" value="2"/>
</dbReference>
<dbReference type="InterPro" id="IPR038718">
    <property type="entry name" value="SNF2-like_sf"/>
</dbReference>
<feature type="region of interest" description="Disordered" evidence="4">
    <location>
        <begin position="187"/>
        <end position="209"/>
    </location>
</feature>
<keyword evidence="1" id="KW-0547">Nucleotide-binding</keyword>
<dbReference type="CDD" id="cd18793">
    <property type="entry name" value="SF2_C_SNF"/>
    <property type="match status" value="1"/>
</dbReference>